<evidence type="ECO:0000256" key="2">
    <source>
        <dbReference type="PROSITE-ProRule" id="PRU10007"/>
    </source>
</evidence>
<feature type="active site" evidence="2">
    <location>
        <position position="257"/>
    </location>
</feature>
<comment type="caution">
    <text evidence="5">The sequence shown here is derived from an EMBL/GenBank/DDBJ whole genome shotgun (WGS) entry which is preliminary data.</text>
</comment>
<sequence>MTTTDTTAPRRYPLLIGGEHVHAPGGRLFTRTSPAHDRVVGEYVEATAEEVDLAVETARKAFDDGRWRDLPGMERARVLRRVAALVEEHAEELARVEALESGKPVAQARGEVATTAELWYYAATLAQHAYGDAHNALGGDYLGLALREPVGVAGIITPWNFPLLIVSQKLPFALAVGCTAVVKPSQLTPGTTLILGDLLTEAGVPAGVVNIVTGRGDVGARLSEHPHVDMVSFTGSTEVGKKVMTAAARTLKRVELELGGKNPQVVFPDADLDAAVDAVVFGVLFNQGECCNSGSRLLVHRDIADEFVRRVVEHARRVVVGDPLDETTKVGAIASDEQLRVIERLVGEGTEAGAELLLGGHRLDTPAGRFYAPTVFDHVTADMSIATTEIFGPVLSVLRFGSLDEAVSITNSTPYGLSSAVWTRDVDTALAYARRSRAGTVWVNCFMDGFPEISFGGYGESGIGRELGRHAIDAFTELKSVVVHTGPRRSPWVPLEGTDRP</sequence>
<keyword evidence="6" id="KW-1185">Reference proteome</keyword>
<name>A0ABW4IV40_9ACTN</name>
<gene>
    <name evidence="5" type="ORF">ACFSL4_21100</name>
</gene>
<dbReference type="Gene3D" id="3.40.605.10">
    <property type="entry name" value="Aldehyde Dehydrogenase, Chain A, domain 1"/>
    <property type="match status" value="1"/>
</dbReference>
<dbReference type="InterPro" id="IPR015590">
    <property type="entry name" value="Aldehyde_DH_dom"/>
</dbReference>
<keyword evidence="1 3" id="KW-0560">Oxidoreductase</keyword>
<evidence type="ECO:0000256" key="3">
    <source>
        <dbReference type="RuleBase" id="RU003345"/>
    </source>
</evidence>
<evidence type="ECO:0000313" key="6">
    <source>
        <dbReference type="Proteomes" id="UP001597261"/>
    </source>
</evidence>
<dbReference type="InterPro" id="IPR016161">
    <property type="entry name" value="Ald_DH/histidinol_DH"/>
</dbReference>
<dbReference type="Gene3D" id="3.40.309.10">
    <property type="entry name" value="Aldehyde Dehydrogenase, Chain A, domain 2"/>
    <property type="match status" value="1"/>
</dbReference>
<organism evidence="5 6">
    <name type="scientific">Streptomyces caeni</name>
    <dbReference type="NCBI Taxonomy" id="2307231"/>
    <lineage>
        <taxon>Bacteria</taxon>
        <taxon>Bacillati</taxon>
        <taxon>Actinomycetota</taxon>
        <taxon>Actinomycetes</taxon>
        <taxon>Kitasatosporales</taxon>
        <taxon>Streptomycetaceae</taxon>
        <taxon>Streptomyces</taxon>
    </lineage>
</organism>
<dbReference type="PANTHER" id="PTHR11699">
    <property type="entry name" value="ALDEHYDE DEHYDROGENASE-RELATED"/>
    <property type="match status" value="1"/>
</dbReference>
<evidence type="ECO:0000259" key="4">
    <source>
        <dbReference type="Pfam" id="PF00171"/>
    </source>
</evidence>
<reference evidence="6" key="1">
    <citation type="journal article" date="2019" name="Int. J. Syst. Evol. Microbiol.">
        <title>The Global Catalogue of Microorganisms (GCM) 10K type strain sequencing project: providing services to taxonomists for standard genome sequencing and annotation.</title>
        <authorList>
            <consortium name="The Broad Institute Genomics Platform"/>
            <consortium name="The Broad Institute Genome Sequencing Center for Infectious Disease"/>
            <person name="Wu L."/>
            <person name="Ma J."/>
        </authorList>
    </citation>
    <scope>NUCLEOTIDE SEQUENCE [LARGE SCALE GENOMIC DNA]</scope>
    <source>
        <strain evidence="6">CGMCC 1.12470</strain>
    </source>
</reference>
<dbReference type="InterPro" id="IPR016162">
    <property type="entry name" value="Ald_DH_N"/>
</dbReference>
<dbReference type="Pfam" id="PF00171">
    <property type="entry name" value="Aldedh"/>
    <property type="match status" value="1"/>
</dbReference>
<dbReference type="RefSeq" id="WP_381085068.1">
    <property type="nucleotide sequence ID" value="NZ_JBHUDX010000058.1"/>
</dbReference>
<feature type="domain" description="Aldehyde dehydrogenase" evidence="4">
    <location>
        <begin position="29"/>
        <end position="481"/>
    </location>
</feature>
<dbReference type="PROSITE" id="PS00687">
    <property type="entry name" value="ALDEHYDE_DEHYDR_GLU"/>
    <property type="match status" value="1"/>
</dbReference>
<dbReference type="SUPFAM" id="SSF53720">
    <property type="entry name" value="ALDH-like"/>
    <property type="match status" value="1"/>
</dbReference>
<dbReference type="Proteomes" id="UP001597261">
    <property type="component" value="Unassembled WGS sequence"/>
</dbReference>
<dbReference type="InterPro" id="IPR029510">
    <property type="entry name" value="Ald_DH_CS_GLU"/>
</dbReference>
<protein>
    <submittedName>
        <fullName evidence="5">Aldehyde dehydrogenase family protein</fullName>
    </submittedName>
</protein>
<dbReference type="InterPro" id="IPR016163">
    <property type="entry name" value="Ald_DH_C"/>
</dbReference>
<evidence type="ECO:0000313" key="5">
    <source>
        <dbReference type="EMBL" id="MFD1660637.1"/>
    </source>
</evidence>
<evidence type="ECO:0000256" key="1">
    <source>
        <dbReference type="ARBA" id="ARBA00023002"/>
    </source>
</evidence>
<proteinExistence type="inferred from homology"/>
<comment type="similarity">
    <text evidence="3">Belongs to the aldehyde dehydrogenase family.</text>
</comment>
<accession>A0ABW4IV40</accession>
<dbReference type="EMBL" id="JBHUDX010000058">
    <property type="protein sequence ID" value="MFD1660637.1"/>
    <property type="molecule type" value="Genomic_DNA"/>
</dbReference>